<evidence type="ECO:0000313" key="2">
    <source>
        <dbReference type="EMBL" id="GIT93419.1"/>
    </source>
</evidence>
<evidence type="ECO:0000313" key="3">
    <source>
        <dbReference type="Proteomes" id="UP000786693"/>
    </source>
</evidence>
<dbReference type="SMART" id="SM00347">
    <property type="entry name" value="HTH_MARR"/>
    <property type="match status" value="1"/>
</dbReference>
<dbReference type="InterPro" id="IPR000835">
    <property type="entry name" value="HTH_MarR-typ"/>
</dbReference>
<accession>A0ABQ4NGU2</accession>
<dbReference type="InterPro" id="IPR036388">
    <property type="entry name" value="WH-like_DNA-bd_sf"/>
</dbReference>
<dbReference type="SUPFAM" id="SSF46785">
    <property type="entry name" value="Winged helix' DNA-binding domain"/>
    <property type="match status" value="1"/>
</dbReference>
<dbReference type="InterPro" id="IPR039422">
    <property type="entry name" value="MarR/SlyA-like"/>
</dbReference>
<evidence type="ECO:0000259" key="1">
    <source>
        <dbReference type="PROSITE" id="PS50995"/>
    </source>
</evidence>
<dbReference type="PANTHER" id="PTHR33164:SF43">
    <property type="entry name" value="HTH-TYPE TRANSCRIPTIONAL REPRESSOR YETL"/>
    <property type="match status" value="1"/>
</dbReference>
<protein>
    <recommendedName>
        <fullName evidence="1">HTH marR-type domain-containing protein</fullName>
    </recommendedName>
</protein>
<dbReference type="Proteomes" id="UP000786693">
    <property type="component" value="Unassembled WGS sequence"/>
</dbReference>
<feature type="domain" description="HTH marR-type" evidence="1">
    <location>
        <begin position="28"/>
        <end position="155"/>
    </location>
</feature>
<gene>
    <name evidence="2" type="ORF">JANAI62_00420</name>
</gene>
<dbReference type="RefSeq" id="WP_220746963.1">
    <property type="nucleotide sequence ID" value="NZ_BPFH01000001.1"/>
</dbReference>
<dbReference type="PRINTS" id="PR00598">
    <property type="entry name" value="HTHMARR"/>
</dbReference>
<dbReference type="InterPro" id="IPR011991">
    <property type="entry name" value="ArsR-like_HTH"/>
</dbReference>
<keyword evidence="3" id="KW-1185">Reference proteome</keyword>
<name>A0ABQ4NGU2_9RHOB</name>
<comment type="caution">
    <text evidence="2">The sequence shown here is derived from an EMBL/GenBank/DDBJ whole genome shotgun (WGS) entry which is preliminary data.</text>
</comment>
<dbReference type="Gene3D" id="1.10.10.10">
    <property type="entry name" value="Winged helix-like DNA-binding domain superfamily/Winged helix DNA-binding domain"/>
    <property type="match status" value="1"/>
</dbReference>
<dbReference type="Pfam" id="PF12802">
    <property type="entry name" value="MarR_2"/>
    <property type="match status" value="1"/>
</dbReference>
<dbReference type="InterPro" id="IPR036390">
    <property type="entry name" value="WH_DNA-bd_sf"/>
</dbReference>
<reference evidence="2 3" key="1">
    <citation type="submission" date="2021-05" db="EMBL/GenBank/DDBJ databases">
        <title>Bacteria Genome sequencing.</title>
        <authorList>
            <person name="Takabe Y."/>
            <person name="Nakajima Y."/>
            <person name="Suzuki S."/>
            <person name="Shiozaki T."/>
        </authorList>
    </citation>
    <scope>NUCLEOTIDE SEQUENCE [LARGE SCALE GENOMIC DNA]</scope>
    <source>
        <strain evidence="2 3">AI_62</strain>
    </source>
</reference>
<organism evidence="2 3">
    <name type="scientific">Jannaschia pagri</name>
    <dbReference type="NCBI Taxonomy" id="2829797"/>
    <lineage>
        <taxon>Bacteria</taxon>
        <taxon>Pseudomonadati</taxon>
        <taxon>Pseudomonadota</taxon>
        <taxon>Alphaproteobacteria</taxon>
        <taxon>Rhodobacterales</taxon>
        <taxon>Roseobacteraceae</taxon>
        <taxon>Jannaschia</taxon>
    </lineage>
</organism>
<dbReference type="PANTHER" id="PTHR33164">
    <property type="entry name" value="TRANSCRIPTIONAL REGULATOR, MARR FAMILY"/>
    <property type="match status" value="1"/>
</dbReference>
<proteinExistence type="predicted"/>
<dbReference type="CDD" id="cd00090">
    <property type="entry name" value="HTH_ARSR"/>
    <property type="match status" value="1"/>
</dbReference>
<dbReference type="PROSITE" id="PS50995">
    <property type="entry name" value="HTH_MARR_2"/>
    <property type="match status" value="1"/>
</dbReference>
<dbReference type="EMBL" id="BPFH01000001">
    <property type="protein sequence ID" value="GIT93419.1"/>
    <property type="molecule type" value="Genomic_DNA"/>
</dbReference>
<sequence length="155" mass="17009">MFFLKDLPTREMIEGLAGRFAGADADAMLDELRLLRRASLRLRLVENYLTAQGLSQTQFLVLTVILREPDRDSLTSVEIAERLDVSRPVLSKTLATMERKGLIARQPHGQDKRCVLIAPTEAGTQTYLALLPGYCDALLAPLPDDGASKDPTATG</sequence>